<dbReference type="GO" id="GO:0000145">
    <property type="term" value="C:exocyst"/>
    <property type="evidence" value="ECO:0007669"/>
    <property type="project" value="InterPro"/>
</dbReference>
<dbReference type="RefSeq" id="XP_022143961.1">
    <property type="nucleotide sequence ID" value="XM_022288269.1"/>
</dbReference>
<evidence type="ECO:0000256" key="2">
    <source>
        <dbReference type="ARBA" id="ARBA00022448"/>
    </source>
</evidence>
<dbReference type="KEGG" id="mcha:111013746"/>
<gene>
    <name evidence="6" type="primary">LOC111013746</name>
</gene>
<reference evidence="6" key="1">
    <citation type="submission" date="2025-08" db="UniProtKB">
        <authorList>
            <consortium name="RefSeq"/>
        </authorList>
    </citation>
    <scope>IDENTIFICATION</scope>
    <source>
        <strain evidence="6">OHB3-1</strain>
    </source>
</reference>
<dbReference type="SUPFAM" id="SSF74788">
    <property type="entry name" value="Cullin repeat-like"/>
    <property type="match status" value="1"/>
</dbReference>
<evidence type="ECO:0000256" key="1">
    <source>
        <dbReference type="ARBA" id="ARBA00006756"/>
    </source>
</evidence>
<evidence type="ECO:0000256" key="3">
    <source>
        <dbReference type="RuleBase" id="RU365026"/>
    </source>
</evidence>
<dbReference type="AlphaFoldDB" id="A0A6J1CRV6"/>
<dbReference type="GO" id="GO:0015031">
    <property type="term" value="P:protein transport"/>
    <property type="evidence" value="ECO:0007669"/>
    <property type="project" value="UniProtKB-KW"/>
</dbReference>
<feature type="domain" description="Exocyst complex subunit Exo70 C-terminal" evidence="4">
    <location>
        <begin position="218"/>
        <end position="574"/>
    </location>
</feature>
<keyword evidence="5" id="KW-1185">Reference proteome</keyword>
<dbReference type="Pfam" id="PF03081">
    <property type="entry name" value="Exo70_C"/>
    <property type="match status" value="1"/>
</dbReference>
<name>A0A6J1CRV6_MOMCH</name>
<organism evidence="5 6">
    <name type="scientific">Momordica charantia</name>
    <name type="common">Bitter gourd</name>
    <name type="synonym">Balsam pear</name>
    <dbReference type="NCBI Taxonomy" id="3673"/>
    <lineage>
        <taxon>Eukaryota</taxon>
        <taxon>Viridiplantae</taxon>
        <taxon>Streptophyta</taxon>
        <taxon>Embryophyta</taxon>
        <taxon>Tracheophyta</taxon>
        <taxon>Spermatophyta</taxon>
        <taxon>Magnoliopsida</taxon>
        <taxon>eudicotyledons</taxon>
        <taxon>Gunneridae</taxon>
        <taxon>Pentapetalae</taxon>
        <taxon>rosids</taxon>
        <taxon>fabids</taxon>
        <taxon>Cucurbitales</taxon>
        <taxon>Cucurbitaceae</taxon>
        <taxon>Momordiceae</taxon>
        <taxon>Momordica</taxon>
    </lineage>
</organism>
<accession>A0A6J1CRV6</accession>
<evidence type="ECO:0000313" key="6">
    <source>
        <dbReference type="RefSeq" id="XP_022143961.1"/>
    </source>
</evidence>
<dbReference type="GeneID" id="111013746"/>
<sequence length="594" mass="67558">MPKNGKKIFGICSRILSPLVSPYSNSSSSSSDQVVVVPRRRFSESMIDQSLESAAEMIGKWSTESLAYAEVTSMFHESNEEALRFIQCVNDLQKVMYLLASQTKLVFCHSLMQIAMKRLQVEFYRILSVKRELFEAESSITAGDYDPNSVKIISSGAVADLRTIAECMISCGYTKECVEIYSTLRKSVVDEGIYRLGVVKLSSQIRKMDVEAVDFRVKKWLEAVSIAISTLFNAERVVCDHVFGTSESVRESCFTRTCEDSAMILFAFPQVIVKSKKSPKNLFYMLDMFTAIFENWPRIESIFSIESTEVVRSQAIASLDILAESISTMLLDYKSFIPNESSKSPSTDGGIDALALESMDYLTLLAEYREILRIIFDRWPPPGNSSFPGDSSSDTPNSDDSPVSTISSHIARLIFILLCKIDCKARQYEDISLSYLFLANNVRFIIWKVHSSELHHLLREEWIAKHKAKVNQYIENYRRLAWGKVISSLPENPTAALSTAEVAEVYENFNSSFKEAYRKQRSGTVPDPELRVEIFAIARTWLPAYREFYQAHRVPVGQEVITRLTPEDVENYLSYLFFPREESNSLPNQQNPFR</sequence>
<dbReference type="PANTHER" id="PTHR12542">
    <property type="entry name" value="EXOCYST COMPLEX PROTEIN EXO70"/>
    <property type="match status" value="1"/>
</dbReference>
<keyword evidence="3" id="KW-0653">Protein transport</keyword>
<dbReference type="GO" id="GO:0005546">
    <property type="term" value="F:phosphatidylinositol-4,5-bisphosphate binding"/>
    <property type="evidence" value="ECO:0007669"/>
    <property type="project" value="InterPro"/>
</dbReference>
<dbReference type="PANTHER" id="PTHR12542:SF38">
    <property type="entry name" value="EXOCYST SUBUNIT EXO70 FAMILY PROTEIN"/>
    <property type="match status" value="1"/>
</dbReference>
<dbReference type="InterPro" id="IPR046364">
    <property type="entry name" value="Exo70_C"/>
</dbReference>
<dbReference type="GO" id="GO:0006887">
    <property type="term" value="P:exocytosis"/>
    <property type="evidence" value="ECO:0007669"/>
    <property type="project" value="UniProtKB-KW"/>
</dbReference>
<keyword evidence="3" id="KW-0268">Exocytosis</keyword>
<dbReference type="OrthoDB" id="1624866at2759"/>
<protein>
    <recommendedName>
        <fullName evidence="3">Exocyst subunit Exo70 family protein</fullName>
    </recommendedName>
</protein>
<dbReference type="InterPro" id="IPR016159">
    <property type="entry name" value="Cullin_repeat-like_dom_sf"/>
</dbReference>
<keyword evidence="2 3" id="KW-0813">Transport</keyword>
<evidence type="ECO:0000313" key="5">
    <source>
        <dbReference type="Proteomes" id="UP000504603"/>
    </source>
</evidence>
<comment type="similarity">
    <text evidence="1 3">Belongs to the EXO70 family.</text>
</comment>
<dbReference type="Proteomes" id="UP000504603">
    <property type="component" value="Unplaced"/>
</dbReference>
<comment type="function">
    <text evidence="3">Component of the exocyst complex.</text>
</comment>
<proteinExistence type="inferred from homology"/>
<evidence type="ECO:0000259" key="4">
    <source>
        <dbReference type="Pfam" id="PF03081"/>
    </source>
</evidence>
<dbReference type="InterPro" id="IPR004140">
    <property type="entry name" value="Exo70"/>
</dbReference>
<dbReference type="Gene3D" id="1.20.1280.170">
    <property type="entry name" value="Exocyst complex component Exo70"/>
    <property type="match status" value="1"/>
</dbReference>
<dbReference type="Pfam" id="PF20669">
    <property type="entry name" value="Exo70_N"/>
    <property type="match status" value="1"/>
</dbReference>